<sequence length="82" mass="8607">MFPPAGRKPVRPGGQPVTPNRLPGRPQWLGLPALYLMLHGNPALEPIVATGSMIVAASLMQIRSGRLSGRGGALGLGVLFIR</sequence>
<organism evidence="2 3">
    <name type="scientific">Mesorhizobium escarrei</name>
    <dbReference type="NCBI Taxonomy" id="666018"/>
    <lineage>
        <taxon>Bacteria</taxon>
        <taxon>Pseudomonadati</taxon>
        <taxon>Pseudomonadota</taxon>
        <taxon>Alphaproteobacteria</taxon>
        <taxon>Hyphomicrobiales</taxon>
        <taxon>Phyllobacteriaceae</taxon>
        <taxon>Mesorhizobium</taxon>
    </lineage>
</organism>
<dbReference type="Proteomes" id="UP001153050">
    <property type="component" value="Unassembled WGS sequence"/>
</dbReference>
<name>A0ABN8JPE7_9HYPH</name>
<evidence type="ECO:0000313" key="2">
    <source>
        <dbReference type="EMBL" id="CAH2399060.1"/>
    </source>
</evidence>
<gene>
    <name evidence="2" type="ORF">MES5069_210100</name>
</gene>
<dbReference type="RefSeq" id="WP_254017800.1">
    <property type="nucleotide sequence ID" value="NZ_CAKXZT010000115.1"/>
</dbReference>
<protein>
    <submittedName>
        <fullName evidence="2">Uncharacterized protein</fullName>
    </submittedName>
</protein>
<proteinExistence type="predicted"/>
<reference evidence="2 3" key="1">
    <citation type="submission" date="2022-03" db="EMBL/GenBank/DDBJ databases">
        <authorList>
            <person name="Brunel B."/>
        </authorList>
    </citation>
    <scope>NUCLEOTIDE SEQUENCE [LARGE SCALE GENOMIC DNA]</scope>
    <source>
        <strain evidence="2">STM5069sample</strain>
    </source>
</reference>
<feature type="region of interest" description="Disordered" evidence="1">
    <location>
        <begin position="1"/>
        <end position="23"/>
    </location>
</feature>
<accession>A0ABN8JPE7</accession>
<keyword evidence="3" id="KW-1185">Reference proteome</keyword>
<dbReference type="EMBL" id="CAKXZT010000115">
    <property type="protein sequence ID" value="CAH2399060.1"/>
    <property type="molecule type" value="Genomic_DNA"/>
</dbReference>
<evidence type="ECO:0000256" key="1">
    <source>
        <dbReference type="SAM" id="MobiDB-lite"/>
    </source>
</evidence>
<comment type="caution">
    <text evidence="2">The sequence shown here is derived from an EMBL/GenBank/DDBJ whole genome shotgun (WGS) entry which is preliminary data.</text>
</comment>
<evidence type="ECO:0000313" key="3">
    <source>
        <dbReference type="Proteomes" id="UP001153050"/>
    </source>
</evidence>